<evidence type="ECO:0000259" key="4">
    <source>
        <dbReference type="Pfam" id="PF25917"/>
    </source>
</evidence>
<dbReference type="AlphaFoldDB" id="A0A9D9DLU5"/>
<dbReference type="Gene3D" id="1.10.287.470">
    <property type="entry name" value="Helix hairpin bin"/>
    <property type="match status" value="1"/>
</dbReference>
<feature type="domain" description="Multidrug resistance protein MdtA-like beta-barrel" evidence="5">
    <location>
        <begin position="205"/>
        <end position="281"/>
    </location>
</feature>
<dbReference type="NCBIfam" id="TIGR01730">
    <property type="entry name" value="RND_mfp"/>
    <property type="match status" value="1"/>
</dbReference>
<feature type="coiled-coil region" evidence="2">
    <location>
        <begin position="98"/>
        <end position="163"/>
    </location>
</feature>
<keyword evidence="2" id="KW-0175">Coiled coil</keyword>
<dbReference type="InterPro" id="IPR058626">
    <property type="entry name" value="MdtA-like_b-barrel"/>
</dbReference>
<dbReference type="Pfam" id="PF25917">
    <property type="entry name" value="BSH_RND"/>
    <property type="match status" value="1"/>
</dbReference>
<dbReference type="PROSITE" id="PS51257">
    <property type="entry name" value="PROKAR_LIPOPROTEIN"/>
    <property type="match status" value="1"/>
</dbReference>
<dbReference type="GO" id="GO:0005886">
    <property type="term" value="C:plasma membrane"/>
    <property type="evidence" value="ECO:0007669"/>
    <property type="project" value="TreeGrafter"/>
</dbReference>
<dbReference type="GO" id="GO:0046677">
    <property type="term" value="P:response to antibiotic"/>
    <property type="evidence" value="ECO:0007669"/>
    <property type="project" value="TreeGrafter"/>
</dbReference>
<dbReference type="Pfam" id="PF25944">
    <property type="entry name" value="Beta-barrel_RND"/>
    <property type="match status" value="1"/>
</dbReference>
<protein>
    <submittedName>
        <fullName evidence="6">Efflux RND transporter periplasmic adaptor subunit</fullName>
    </submittedName>
</protein>
<evidence type="ECO:0000256" key="3">
    <source>
        <dbReference type="SAM" id="MobiDB-lite"/>
    </source>
</evidence>
<comment type="similarity">
    <text evidence="1">Belongs to the membrane fusion protein (MFP) (TC 8.A.1) family.</text>
</comment>
<reference evidence="6" key="2">
    <citation type="journal article" date="2021" name="PeerJ">
        <title>Extensive microbial diversity within the chicken gut microbiome revealed by metagenomics and culture.</title>
        <authorList>
            <person name="Gilroy R."/>
            <person name="Ravi A."/>
            <person name="Getino M."/>
            <person name="Pursley I."/>
            <person name="Horton D.L."/>
            <person name="Alikhan N.F."/>
            <person name="Baker D."/>
            <person name="Gharbi K."/>
            <person name="Hall N."/>
            <person name="Watson M."/>
            <person name="Adriaenssens E.M."/>
            <person name="Foster-Nyarko E."/>
            <person name="Jarju S."/>
            <person name="Secka A."/>
            <person name="Antonio M."/>
            <person name="Oren A."/>
            <person name="Chaudhuri R.R."/>
            <person name="La Ragione R."/>
            <person name="Hildebrand F."/>
            <person name="Pallen M.J."/>
        </authorList>
    </citation>
    <scope>NUCLEOTIDE SEQUENCE</scope>
    <source>
        <strain evidence="6">15467</strain>
    </source>
</reference>
<dbReference type="EMBL" id="JADINB010000019">
    <property type="protein sequence ID" value="MBO8428470.1"/>
    <property type="molecule type" value="Genomic_DNA"/>
</dbReference>
<organism evidence="6 7">
    <name type="scientific">Candidatus Egerieousia excrementavium</name>
    <dbReference type="NCBI Taxonomy" id="2840778"/>
    <lineage>
        <taxon>Bacteria</taxon>
        <taxon>Pseudomonadati</taxon>
        <taxon>Bacteroidota</taxon>
        <taxon>Bacteroidia</taxon>
        <taxon>Bacteroidales</taxon>
        <taxon>Candidatus Egerieousia</taxon>
    </lineage>
</organism>
<evidence type="ECO:0000256" key="1">
    <source>
        <dbReference type="ARBA" id="ARBA00009477"/>
    </source>
</evidence>
<evidence type="ECO:0000256" key="2">
    <source>
        <dbReference type="SAM" id="Coils"/>
    </source>
</evidence>
<dbReference type="Proteomes" id="UP000823635">
    <property type="component" value="Unassembled WGS sequence"/>
</dbReference>
<comment type="caution">
    <text evidence="6">The sequence shown here is derived from an EMBL/GenBank/DDBJ whole genome shotgun (WGS) entry which is preliminary data.</text>
</comment>
<evidence type="ECO:0000259" key="5">
    <source>
        <dbReference type="Pfam" id="PF25944"/>
    </source>
</evidence>
<evidence type="ECO:0000313" key="7">
    <source>
        <dbReference type="Proteomes" id="UP000823635"/>
    </source>
</evidence>
<dbReference type="Gene3D" id="2.40.30.170">
    <property type="match status" value="1"/>
</dbReference>
<accession>A0A9D9DLU5</accession>
<proteinExistence type="inferred from homology"/>
<dbReference type="GO" id="GO:0030313">
    <property type="term" value="C:cell envelope"/>
    <property type="evidence" value="ECO:0007669"/>
    <property type="project" value="UniProtKB-SubCell"/>
</dbReference>
<dbReference type="Gene3D" id="2.40.420.20">
    <property type="match status" value="1"/>
</dbReference>
<gene>
    <name evidence="6" type="ORF">IAC68_00850</name>
</gene>
<reference evidence="6" key="1">
    <citation type="submission" date="2020-10" db="EMBL/GenBank/DDBJ databases">
        <authorList>
            <person name="Gilroy R."/>
        </authorList>
    </citation>
    <scope>NUCLEOTIDE SEQUENCE</scope>
    <source>
        <strain evidence="6">15467</strain>
    </source>
</reference>
<dbReference type="Gene3D" id="2.40.50.100">
    <property type="match status" value="1"/>
</dbReference>
<dbReference type="PANTHER" id="PTHR30158">
    <property type="entry name" value="ACRA/E-RELATED COMPONENT OF DRUG EFFLUX TRANSPORTER"/>
    <property type="match status" value="1"/>
</dbReference>
<dbReference type="PANTHER" id="PTHR30158:SF23">
    <property type="entry name" value="MULTIDRUG RESISTANCE PROTEIN MEXA"/>
    <property type="match status" value="1"/>
</dbReference>
<feature type="region of interest" description="Disordered" evidence="3">
    <location>
        <begin position="367"/>
        <end position="388"/>
    </location>
</feature>
<feature type="domain" description="Multidrug resistance protein MdtA-like barrel-sandwich hybrid" evidence="4">
    <location>
        <begin position="59"/>
        <end position="199"/>
    </location>
</feature>
<dbReference type="InterPro" id="IPR006143">
    <property type="entry name" value="RND_pump_MFP"/>
</dbReference>
<evidence type="ECO:0000313" key="6">
    <source>
        <dbReference type="EMBL" id="MBO8428470.1"/>
    </source>
</evidence>
<dbReference type="GO" id="GO:0022857">
    <property type="term" value="F:transmembrane transporter activity"/>
    <property type="evidence" value="ECO:0007669"/>
    <property type="project" value="InterPro"/>
</dbReference>
<dbReference type="SUPFAM" id="SSF111369">
    <property type="entry name" value="HlyD-like secretion proteins"/>
    <property type="match status" value="1"/>
</dbReference>
<name>A0A9D9DLU5_9BACT</name>
<dbReference type="InterPro" id="IPR058625">
    <property type="entry name" value="MdtA-like_BSH"/>
</dbReference>
<sequence>MKSHNKVIFFSILCLALFSSCKESARQEVGVKYQTLTVETSDRTLENEYTASVQGRQFVEIRPQVSGIITEICINEGDAVKKGQTLFIIDQVPYKAALETAMANVKSAESQLATAKLDAESREELYKANVVSEYDLQMARNTLAAAEASLAQAKAEEINARNSLSYTEVKSPVNGIASMIPYRVGALVNSSISEPLVTVSDDAQVYVYFSMSENQIIDLIQQYGSLRQALEGMPEVEFKLSNGKPYNHKGRVDAISGTVDATTGAVSLRAVFDNPEKLLRNGGNGTIILPTALTDCIVIPQGATYEIQDRKFVYKVIDGLTQSCPIEVFRLNNGTEYVVESGLEVGEIIIAEGAGLLRDGIAINLENTESPENAEEVSAEPDTAGETK</sequence>